<dbReference type="STRING" id="1263082.A0A068S6K3"/>
<dbReference type="EMBL" id="CBTN010000051">
    <property type="protein sequence ID" value="CDH57998.1"/>
    <property type="molecule type" value="Genomic_DNA"/>
</dbReference>
<dbReference type="GO" id="GO:0006457">
    <property type="term" value="P:protein folding"/>
    <property type="evidence" value="ECO:0007669"/>
    <property type="project" value="InterPro"/>
</dbReference>
<dbReference type="Gene3D" id="1.10.287.370">
    <property type="match status" value="1"/>
</dbReference>
<dbReference type="InterPro" id="IPR009053">
    <property type="entry name" value="Prefoldin"/>
</dbReference>
<evidence type="ECO:0000256" key="3">
    <source>
        <dbReference type="ARBA" id="ARBA00008045"/>
    </source>
</evidence>
<feature type="coiled-coil region" evidence="8">
    <location>
        <begin position="67"/>
        <end position="105"/>
    </location>
</feature>
<dbReference type="GO" id="GO:0016272">
    <property type="term" value="C:prefoldin complex"/>
    <property type="evidence" value="ECO:0007669"/>
    <property type="project" value="InterPro"/>
</dbReference>
<evidence type="ECO:0000256" key="2">
    <source>
        <dbReference type="ARBA" id="ARBA00004496"/>
    </source>
</evidence>
<proteinExistence type="inferred from homology"/>
<keyword evidence="8" id="KW-0175">Coiled coil</keyword>
<dbReference type="AlphaFoldDB" id="A0A068S6K3"/>
<keyword evidence="10" id="KW-1185">Reference proteome</keyword>
<comment type="caution">
    <text evidence="9">The sequence shown here is derived from an EMBL/GenBank/DDBJ whole genome shotgun (WGS) entry which is preliminary data.</text>
</comment>
<accession>A0A068S6K3</accession>
<dbReference type="OrthoDB" id="20282at2759"/>
<evidence type="ECO:0000256" key="1">
    <source>
        <dbReference type="ARBA" id="ARBA00003581"/>
    </source>
</evidence>
<comment type="function">
    <text evidence="1">May play a role in chaperone-mediated protein folding.</text>
</comment>
<dbReference type="SUPFAM" id="SSF46579">
    <property type="entry name" value="Prefoldin"/>
    <property type="match status" value="1"/>
</dbReference>
<comment type="similarity">
    <text evidence="3">Belongs to the prefoldin subunit beta family.</text>
</comment>
<sequence>MDLASQLEQAFAERERIADEILTNKQAVIDYDRRRNSNREGLRQFKNLRSDKKAWINMGNMFVKLPVEDAKKHIEREQNELSEKIDTARATIKNKTQVLEKLEGKDRLKGFDLKAISSDDLYGIARK</sequence>
<reference evidence="9" key="1">
    <citation type="submission" date="2013-08" db="EMBL/GenBank/DDBJ databases">
        <title>Gene expansion shapes genome architecture in the human pathogen Lichtheimia corymbifera: an evolutionary genomics analysis in the ancient terrestrial Mucorales (Mucoromycotina).</title>
        <authorList>
            <person name="Schwartze V.U."/>
            <person name="Winter S."/>
            <person name="Shelest E."/>
            <person name="Marcet-Houben M."/>
            <person name="Horn F."/>
            <person name="Wehner S."/>
            <person name="Hoffmann K."/>
            <person name="Riege K."/>
            <person name="Sammeth M."/>
            <person name="Nowrousian M."/>
            <person name="Valiante V."/>
            <person name="Linde J."/>
            <person name="Jacobsen I.D."/>
            <person name="Marz M."/>
            <person name="Brakhage A.A."/>
            <person name="Gabaldon T."/>
            <person name="Bocker S."/>
            <person name="Voigt K."/>
        </authorList>
    </citation>
    <scope>NUCLEOTIDE SEQUENCE [LARGE SCALE GENOMIC DNA]</scope>
    <source>
        <strain evidence="9">FSU 9682</strain>
    </source>
</reference>
<dbReference type="Pfam" id="PF01920">
    <property type="entry name" value="Prefoldin_2"/>
    <property type="match status" value="1"/>
</dbReference>
<keyword evidence="6" id="KW-0143">Chaperone</keyword>
<evidence type="ECO:0000256" key="8">
    <source>
        <dbReference type="SAM" id="Coils"/>
    </source>
</evidence>
<evidence type="ECO:0000313" key="9">
    <source>
        <dbReference type="EMBL" id="CDH57998.1"/>
    </source>
</evidence>
<dbReference type="InterPro" id="IPR030482">
    <property type="entry name" value="PDRG1"/>
</dbReference>
<evidence type="ECO:0000256" key="5">
    <source>
        <dbReference type="ARBA" id="ARBA00022490"/>
    </source>
</evidence>
<dbReference type="CDD" id="cd22860">
    <property type="entry name" value="PDRG1"/>
    <property type="match status" value="1"/>
</dbReference>
<comment type="subunit">
    <text evidence="7">Component of the PAQosome complex which is responsible for the biogenesis of several protein complexes and which consists of R2TP complex members RUVBL1, RUVBL2, RPAP3 and PIH1D1, URI complex members PFDN2, PFDN6, PDRG1, UXT and URI1 as well as ASDURF, POLR2E and DNAAF10/WDR92.</text>
</comment>
<dbReference type="Proteomes" id="UP000027586">
    <property type="component" value="Unassembled WGS sequence"/>
</dbReference>
<dbReference type="GO" id="GO:0005737">
    <property type="term" value="C:cytoplasm"/>
    <property type="evidence" value="ECO:0007669"/>
    <property type="project" value="UniProtKB-SubCell"/>
</dbReference>
<dbReference type="VEuPathDB" id="FungiDB:LCOR_08880.1"/>
<dbReference type="PANTHER" id="PTHR21162">
    <property type="entry name" value="P53 AND DNA DAMAGE-REGULATED PROTEIN"/>
    <property type="match status" value="1"/>
</dbReference>
<evidence type="ECO:0000256" key="6">
    <source>
        <dbReference type="ARBA" id="ARBA00023186"/>
    </source>
</evidence>
<organism evidence="9 10">
    <name type="scientific">Lichtheimia corymbifera JMRC:FSU:9682</name>
    <dbReference type="NCBI Taxonomy" id="1263082"/>
    <lineage>
        <taxon>Eukaryota</taxon>
        <taxon>Fungi</taxon>
        <taxon>Fungi incertae sedis</taxon>
        <taxon>Mucoromycota</taxon>
        <taxon>Mucoromycotina</taxon>
        <taxon>Mucoromycetes</taxon>
        <taxon>Mucorales</taxon>
        <taxon>Lichtheimiaceae</taxon>
        <taxon>Lichtheimia</taxon>
    </lineage>
</organism>
<name>A0A068S6K3_9FUNG</name>
<protein>
    <recommendedName>
        <fullName evidence="4">p53 and DNA damage-regulated protein 1</fullName>
    </recommendedName>
</protein>
<gene>
    <name evidence="9" type="ORF">LCOR_08880.1</name>
</gene>
<dbReference type="InterPro" id="IPR002777">
    <property type="entry name" value="PFD_beta-like"/>
</dbReference>
<dbReference type="PANTHER" id="PTHR21162:SF0">
    <property type="entry name" value="P53 AND DNA DAMAGE-REGULATED PROTEIN 1"/>
    <property type="match status" value="1"/>
</dbReference>
<evidence type="ECO:0000256" key="7">
    <source>
        <dbReference type="ARBA" id="ARBA00026022"/>
    </source>
</evidence>
<evidence type="ECO:0000313" key="10">
    <source>
        <dbReference type="Proteomes" id="UP000027586"/>
    </source>
</evidence>
<evidence type="ECO:0000256" key="4">
    <source>
        <dbReference type="ARBA" id="ARBA00016313"/>
    </source>
</evidence>
<comment type="subcellular location">
    <subcellularLocation>
        <location evidence="2">Cytoplasm</location>
    </subcellularLocation>
</comment>
<keyword evidence="5" id="KW-0963">Cytoplasm</keyword>
<dbReference type="GO" id="GO:0051082">
    <property type="term" value="F:unfolded protein binding"/>
    <property type="evidence" value="ECO:0007669"/>
    <property type="project" value="InterPro"/>
</dbReference>